<organism evidence="1 2">
    <name type="scientific">Loigolactobacillus coryniformis subsp. torquens DSM 20004 = KCTC 3535</name>
    <dbReference type="NCBI Taxonomy" id="1423822"/>
    <lineage>
        <taxon>Bacteria</taxon>
        <taxon>Bacillati</taxon>
        <taxon>Bacillota</taxon>
        <taxon>Bacilli</taxon>
        <taxon>Lactobacillales</taxon>
        <taxon>Lactobacillaceae</taxon>
        <taxon>Loigolactobacillus</taxon>
    </lineage>
</organism>
<gene>
    <name evidence="1" type="ORF">LC20004_13410</name>
</gene>
<name>A0A2D1KRV8_9LACO</name>
<sequence length="75" mass="8840">MLQRFFFSRIAFFISCGFFSGNFFREGLNCGPVLTKLVLIDLRDKMRLFLDLCNLIIDFSFIRINCRLINGFGMR</sequence>
<evidence type="ECO:0000313" key="1">
    <source>
        <dbReference type="EMBL" id="ATO44831.1"/>
    </source>
</evidence>
<proteinExistence type="predicted"/>
<evidence type="ECO:0000313" key="2">
    <source>
        <dbReference type="Proteomes" id="UP000223559"/>
    </source>
</evidence>
<reference evidence="1 2" key="1">
    <citation type="submission" date="2016-10" db="EMBL/GenBank/DDBJ databases">
        <title>The whole genome sequencing and assembly of L. cotyniformis subsp. torquens DSM 20004 strain.</title>
        <authorList>
            <person name="Park M.-K."/>
            <person name="Lee Y.-J."/>
            <person name="Yi H."/>
            <person name="Bahn Y.-S."/>
            <person name="Kim J.F."/>
            <person name="Lee D.-W."/>
        </authorList>
    </citation>
    <scope>NUCLEOTIDE SEQUENCE [LARGE SCALE GENOMIC DNA]</scope>
    <source>
        <strain evidence="1 2">DSM 20004</strain>
    </source>
</reference>
<dbReference type="Proteomes" id="UP000223559">
    <property type="component" value="Chromosome"/>
</dbReference>
<accession>A0A2D1KRV8</accession>
<dbReference type="KEGG" id="lcy:LC20004_13410"/>
<dbReference type="EMBL" id="CP017697">
    <property type="protein sequence ID" value="ATO44831.1"/>
    <property type="molecule type" value="Genomic_DNA"/>
</dbReference>
<keyword evidence="2" id="KW-1185">Reference proteome</keyword>
<dbReference type="AlphaFoldDB" id="A0A2D1KRV8"/>
<protein>
    <submittedName>
        <fullName evidence="1">Uncharacterized protein</fullName>
    </submittedName>
</protein>
<dbReference type="RefSeq" id="WP_010014603.1">
    <property type="nucleotide sequence ID" value="NZ_CP017697.1"/>
</dbReference>